<evidence type="ECO:0000313" key="4">
    <source>
        <dbReference type="Proteomes" id="UP000290365"/>
    </source>
</evidence>
<feature type="domain" description="Glycoside-hydrolase family GH114 TIM-barrel" evidence="2">
    <location>
        <begin position="67"/>
        <end position="298"/>
    </location>
</feature>
<evidence type="ECO:0000313" key="3">
    <source>
        <dbReference type="EMBL" id="QBD74654.1"/>
    </source>
</evidence>
<keyword evidence="4" id="KW-1185">Reference proteome</keyword>
<dbReference type="Pfam" id="PF03537">
    <property type="entry name" value="Glyco_hydro_114"/>
    <property type="match status" value="1"/>
</dbReference>
<dbReference type="PANTHER" id="PTHR35273">
    <property type="entry name" value="ALPHA-1,4 POLYGALACTOSAMINIDASE, PUTATIVE (AFU_ORTHOLOGUE AFUA_3G07890)-RELATED"/>
    <property type="match status" value="1"/>
</dbReference>
<dbReference type="Proteomes" id="UP000290365">
    <property type="component" value="Chromosome"/>
</dbReference>
<proteinExistence type="predicted"/>
<name>A0A4P6JHY0_KTERU</name>
<dbReference type="InterPro" id="IPR017853">
    <property type="entry name" value="GH"/>
</dbReference>
<dbReference type="EMBL" id="CP035758">
    <property type="protein sequence ID" value="QBD74654.1"/>
    <property type="molecule type" value="Genomic_DNA"/>
</dbReference>
<dbReference type="KEGG" id="kbs:EPA93_01065"/>
<dbReference type="RefSeq" id="WP_129885253.1">
    <property type="nucleotide sequence ID" value="NZ_CP035758.1"/>
</dbReference>
<accession>A0A4P6JHY0</accession>
<keyword evidence="1" id="KW-0732">Signal</keyword>
<dbReference type="AlphaFoldDB" id="A0A4P6JHY0"/>
<sequence length="305" mass="33968">MSFTRRPVRVVALIKPAFWLSILTLLTLFIAACGPSAHAAAPQVGTAASLPPPVNCPGCWHPELKTSWQWQLTGNLDQSINVAMYDIDGFTNSADLVKALHAAGRKVICYISVGTWEKFRPDASKFPSKVRGNVLDGFPDERWLDIRDMADLEPIMAARLDMCKAKGFDGVEPDNVDGYANTSGFPLTGRDQLKYNTWIANQAHQRGLSVALKNDTEQIKDLLPYFDWELDEQCFGQAKSDGDNSLEVCHSLQNFTRAGKAVMEVEYSDDGNHETPSLFCPQANKMNFNSLYKHMVLDAYRVACR</sequence>
<dbReference type="PANTHER" id="PTHR35273:SF2">
    <property type="entry name" value="ALPHA-GALACTOSIDASE"/>
    <property type="match status" value="1"/>
</dbReference>
<dbReference type="SUPFAM" id="SSF51445">
    <property type="entry name" value="(Trans)glycosidases"/>
    <property type="match status" value="1"/>
</dbReference>
<evidence type="ECO:0000256" key="1">
    <source>
        <dbReference type="SAM" id="SignalP"/>
    </source>
</evidence>
<feature type="chain" id="PRO_5020537747" evidence="1">
    <location>
        <begin position="40"/>
        <end position="305"/>
    </location>
</feature>
<dbReference type="OrthoDB" id="319933at2"/>
<dbReference type="PROSITE" id="PS51257">
    <property type="entry name" value="PROKAR_LIPOPROTEIN"/>
    <property type="match status" value="1"/>
</dbReference>
<dbReference type="InterPro" id="IPR013785">
    <property type="entry name" value="Aldolase_TIM"/>
</dbReference>
<gene>
    <name evidence="3" type="ORF">EPA93_01065</name>
</gene>
<feature type="signal peptide" evidence="1">
    <location>
        <begin position="1"/>
        <end position="39"/>
    </location>
</feature>
<protein>
    <submittedName>
        <fullName evidence="3">Endo alpha-1,4 polygalactosaminidase</fullName>
    </submittedName>
</protein>
<evidence type="ECO:0000259" key="2">
    <source>
        <dbReference type="Pfam" id="PF03537"/>
    </source>
</evidence>
<dbReference type="Gene3D" id="3.20.20.70">
    <property type="entry name" value="Aldolase class I"/>
    <property type="match status" value="1"/>
</dbReference>
<dbReference type="InterPro" id="IPR004352">
    <property type="entry name" value="GH114_TIM-barrel"/>
</dbReference>
<organism evidence="3 4">
    <name type="scientific">Ktedonosporobacter rubrisoli</name>
    <dbReference type="NCBI Taxonomy" id="2509675"/>
    <lineage>
        <taxon>Bacteria</taxon>
        <taxon>Bacillati</taxon>
        <taxon>Chloroflexota</taxon>
        <taxon>Ktedonobacteria</taxon>
        <taxon>Ktedonobacterales</taxon>
        <taxon>Ktedonosporobacteraceae</taxon>
        <taxon>Ktedonosporobacter</taxon>
    </lineage>
</organism>
<reference evidence="3 4" key="1">
    <citation type="submission" date="2019-01" db="EMBL/GenBank/DDBJ databases">
        <title>Ktedonosporobacter rubrisoli SCAWS-G2.</title>
        <authorList>
            <person name="Huang Y."/>
            <person name="Yan B."/>
        </authorList>
    </citation>
    <scope>NUCLEOTIDE SEQUENCE [LARGE SCALE GENOMIC DNA]</scope>
    <source>
        <strain evidence="3 4">SCAWS-G2</strain>
    </source>
</reference>